<evidence type="ECO:0000256" key="2">
    <source>
        <dbReference type="SAM" id="SignalP"/>
    </source>
</evidence>
<feature type="chain" id="PRO_5042149398" evidence="2">
    <location>
        <begin position="22"/>
        <end position="106"/>
    </location>
</feature>
<protein>
    <submittedName>
        <fullName evidence="4">Uncharacterized protein</fullName>
    </submittedName>
</protein>
<reference evidence="4" key="1">
    <citation type="submission" date="2024-02" db="UniProtKB">
        <authorList>
            <consortium name="WormBaseParasite"/>
        </authorList>
    </citation>
    <scope>IDENTIFICATION</scope>
</reference>
<dbReference type="WBParaSite" id="MBELARI_LOCUS3804">
    <property type="protein sequence ID" value="MBELARI_LOCUS3804"/>
    <property type="gene ID" value="MBELARI_LOCUS3804"/>
</dbReference>
<name>A0AAF3FA90_9BILA</name>
<feature type="compositionally biased region" description="Gly residues" evidence="1">
    <location>
        <begin position="88"/>
        <end position="99"/>
    </location>
</feature>
<proteinExistence type="predicted"/>
<dbReference type="Proteomes" id="UP000887575">
    <property type="component" value="Unassembled WGS sequence"/>
</dbReference>
<evidence type="ECO:0000313" key="3">
    <source>
        <dbReference type="Proteomes" id="UP000887575"/>
    </source>
</evidence>
<organism evidence="3 4">
    <name type="scientific">Mesorhabditis belari</name>
    <dbReference type="NCBI Taxonomy" id="2138241"/>
    <lineage>
        <taxon>Eukaryota</taxon>
        <taxon>Metazoa</taxon>
        <taxon>Ecdysozoa</taxon>
        <taxon>Nematoda</taxon>
        <taxon>Chromadorea</taxon>
        <taxon>Rhabditida</taxon>
        <taxon>Rhabditina</taxon>
        <taxon>Rhabditomorpha</taxon>
        <taxon>Rhabditoidea</taxon>
        <taxon>Rhabditidae</taxon>
        <taxon>Mesorhabditinae</taxon>
        <taxon>Mesorhabditis</taxon>
    </lineage>
</organism>
<sequence>MISTWGILLLTVVLLAESTFAKKRKLNLEQRPDWGLRLNERADRNFGGSAAWDKLGRPFSHGVWHGVQGIVSGNGDEFRRAKQQFGRIGSGGGWNGQSGRGRYDRK</sequence>
<accession>A0AAF3FA90</accession>
<feature type="region of interest" description="Disordered" evidence="1">
    <location>
        <begin position="86"/>
        <end position="106"/>
    </location>
</feature>
<keyword evidence="3" id="KW-1185">Reference proteome</keyword>
<feature type="signal peptide" evidence="2">
    <location>
        <begin position="1"/>
        <end position="21"/>
    </location>
</feature>
<evidence type="ECO:0000256" key="1">
    <source>
        <dbReference type="SAM" id="MobiDB-lite"/>
    </source>
</evidence>
<evidence type="ECO:0000313" key="4">
    <source>
        <dbReference type="WBParaSite" id="MBELARI_LOCUS3804"/>
    </source>
</evidence>
<keyword evidence="2" id="KW-0732">Signal</keyword>
<dbReference type="AlphaFoldDB" id="A0AAF3FA90"/>